<name>A0A0Z8MSI5_STRSU</name>
<dbReference type="Proteomes" id="UP000069831">
    <property type="component" value="Unassembled WGS sequence"/>
</dbReference>
<evidence type="ECO:0000313" key="1">
    <source>
        <dbReference type="EMBL" id="CYW14359.1"/>
    </source>
</evidence>
<evidence type="ECO:0000313" key="2">
    <source>
        <dbReference type="EMBL" id="NQP84036.1"/>
    </source>
</evidence>
<organism evidence="1 3">
    <name type="scientific">Streptococcus suis</name>
    <dbReference type="NCBI Taxonomy" id="1307"/>
    <lineage>
        <taxon>Bacteria</taxon>
        <taxon>Bacillati</taxon>
        <taxon>Bacillota</taxon>
        <taxon>Bacilli</taxon>
        <taxon>Lactobacillales</taxon>
        <taxon>Streptococcaceae</taxon>
        <taxon>Streptococcus</taxon>
    </lineage>
</organism>
<gene>
    <name evidence="1" type="ORF">ERS132457_02093</name>
    <name evidence="2" type="ORF">HO898_09995</name>
</gene>
<protein>
    <submittedName>
        <fullName evidence="1">Uncharacterized protein</fullName>
    </submittedName>
</protein>
<dbReference type="AlphaFoldDB" id="A0A0Z8MSI5"/>
<reference evidence="1 3" key="1">
    <citation type="submission" date="2016-02" db="EMBL/GenBank/DDBJ databases">
        <authorList>
            <consortium name="Pathogen Informatics"/>
        </authorList>
    </citation>
    <scope>NUCLEOTIDE SEQUENCE [LARGE SCALE GENOMIC DNA]</scope>
    <source>
        <strain evidence="1 3">LSS95</strain>
    </source>
</reference>
<dbReference type="EMBL" id="JABLKP010000018">
    <property type="protein sequence ID" value="NQP84036.1"/>
    <property type="molecule type" value="Genomic_DNA"/>
</dbReference>
<dbReference type="RefSeq" id="WP_024399989.1">
    <property type="nucleotide sequence ID" value="NZ_CEEK01000006.1"/>
</dbReference>
<sequence length="81" mass="9730">MLTFEKLEQIAKQIIDNTTQDEAQNFLDLDHEGKRLWTKNKIISLEAQARPKNNYQHIYKRFSSSYRLEWTCLSRGRIWNG</sequence>
<dbReference type="Proteomes" id="UP000748881">
    <property type="component" value="Unassembled WGS sequence"/>
</dbReference>
<reference evidence="2" key="2">
    <citation type="submission" date="2020-05" db="EMBL/GenBank/DDBJ databases">
        <title>Linking phenotype, genotype and ecology: antimicrobial resistance in the zoonotic pathogen Streptococcus suis.</title>
        <authorList>
            <person name="Hadjirin N.F."/>
            <person name="Miller E.L."/>
            <person name="Murray G.R."/>
            <person name="Yen P.L.K."/>
            <person name="Phuc H.D."/>
            <person name="Wileman T.M."/>
            <person name="Hernandez-Garcia J."/>
            <person name="Williamson S.M."/>
            <person name="Parkhill J."/>
            <person name="Maskell D.J."/>
            <person name="Zhou R."/>
            <person name="Fittipaldi N."/>
            <person name="Gottschalk M."/>
            <person name="Tucker A.D.W."/>
            <person name="Hoa N.T."/>
            <person name="Welch J."/>
            <person name="Weinert L.A."/>
        </authorList>
    </citation>
    <scope>NUCLEOTIDE SEQUENCE</scope>
    <source>
        <strain evidence="2">TMW_SS111</strain>
    </source>
</reference>
<dbReference type="EMBL" id="FIIR01000039">
    <property type="protein sequence ID" value="CYW14359.1"/>
    <property type="molecule type" value="Genomic_DNA"/>
</dbReference>
<proteinExistence type="predicted"/>
<evidence type="ECO:0000313" key="3">
    <source>
        <dbReference type="Proteomes" id="UP000069831"/>
    </source>
</evidence>
<accession>A0A0Z8MSI5</accession>